<dbReference type="PANTHER" id="PTHR33674:SF8">
    <property type="entry name" value="OS01G0833400 PROTEIN"/>
    <property type="match status" value="1"/>
</dbReference>
<dbReference type="InterPro" id="IPR045282">
    <property type="entry name" value="At4g08330-like"/>
</dbReference>
<dbReference type="InterPro" id="IPR011057">
    <property type="entry name" value="Mss4-like_sf"/>
</dbReference>
<dbReference type="Pfam" id="PF24046">
    <property type="entry name" value="At4g08330"/>
    <property type="match status" value="1"/>
</dbReference>
<accession>A0A1D1YH22</accession>
<dbReference type="AlphaFoldDB" id="A0A1D1YH22"/>
<gene>
    <name evidence="1" type="primary">At4g08330_4</name>
    <name evidence="1" type="ORF">g.125164</name>
</gene>
<dbReference type="EMBL" id="GDJX01014002">
    <property type="protein sequence ID" value="JAT53934.1"/>
    <property type="molecule type" value="Transcribed_RNA"/>
</dbReference>
<evidence type="ECO:0000313" key="1">
    <source>
        <dbReference type="EMBL" id="JAT53934.1"/>
    </source>
</evidence>
<reference evidence="1" key="1">
    <citation type="submission" date="2015-07" db="EMBL/GenBank/DDBJ databases">
        <title>Transcriptome Assembly of Anthurium amnicola.</title>
        <authorList>
            <person name="Suzuki J."/>
        </authorList>
    </citation>
    <scope>NUCLEOTIDE SEQUENCE</scope>
</reference>
<protein>
    <submittedName>
        <fullName evidence="1">Uncharacterized protein At4g08330, chloroplastic</fullName>
    </submittedName>
</protein>
<sequence>SLSLSLWLGSAPEAMLVQGGNRCLPAAETTTAAASQEHFSSRRDVTYSCGSCGYALNLNSSNRNMSNFGSKYGKAIKKGIISFFYIDETRFSKSDKFSCMPHFISKHSWGLFQRRTKLLCLKCGNHIGVAYDESPASIGLENSDGTAAYRKYNIKIRALQPSTDESSIPFSYDLCAKHVASSYIG</sequence>
<organism evidence="1">
    <name type="scientific">Anthurium amnicola</name>
    <dbReference type="NCBI Taxonomy" id="1678845"/>
    <lineage>
        <taxon>Eukaryota</taxon>
        <taxon>Viridiplantae</taxon>
        <taxon>Streptophyta</taxon>
        <taxon>Embryophyta</taxon>
        <taxon>Tracheophyta</taxon>
        <taxon>Spermatophyta</taxon>
        <taxon>Magnoliopsida</taxon>
        <taxon>Liliopsida</taxon>
        <taxon>Araceae</taxon>
        <taxon>Pothoideae</taxon>
        <taxon>Potheae</taxon>
        <taxon>Anthurium</taxon>
    </lineage>
</organism>
<dbReference type="PANTHER" id="PTHR33674">
    <property type="entry name" value="METHIONINE-S-OXIDE REDUCTASE"/>
    <property type="match status" value="1"/>
</dbReference>
<feature type="non-terminal residue" evidence="1">
    <location>
        <position position="1"/>
    </location>
</feature>
<name>A0A1D1YH22_9ARAE</name>
<dbReference type="SUPFAM" id="SSF51316">
    <property type="entry name" value="Mss4-like"/>
    <property type="match status" value="1"/>
</dbReference>
<proteinExistence type="predicted"/>